<dbReference type="PANTHER" id="PTHR10000">
    <property type="entry name" value="PHOSPHOSERINE PHOSPHATASE"/>
    <property type="match status" value="1"/>
</dbReference>
<dbReference type="Gene3D" id="3.30.1240.10">
    <property type="match status" value="1"/>
</dbReference>
<evidence type="ECO:0000313" key="1">
    <source>
        <dbReference type="EMBL" id="KQC84092.1"/>
    </source>
</evidence>
<dbReference type="EMBL" id="LLKB01000007">
    <property type="protein sequence ID" value="KQC84092.1"/>
    <property type="molecule type" value="Genomic_DNA"/>
</dbReference>
<accession>A0AAW3JLR8</accession>
<dbReference type="InterPro" id="IPR023214">
    <property type="entry name" value="HAD_sf"/>
</dbReference>
<reference evidence="1 2" key="1">
    <citation type="submission" date="2015-10" db="EMBL/GenBank/DDBJ databases">
        <title>Butyribacter intestini gen. nov., sp. nov., a butyric acid-producing bacterium of the family Lachnospiraceae isolated from the human faeces.</title>
        <authorList>
            <person name="Zou Y."/>
            <person name="Xue W."/>
            <person name="Luo G."/>
            <person name="Lv M."/>
        </authorList>
    </citation>
    <scope>NUCLEOTIDE SEQUENCE [LARGE SCALE GENOMIC DNA]</scope>
    <source>
        <strain evidence="1 2">TF01-11</strain>
    </source>
</reference>
<organism evidence="1 2">
    <name type="scientific">Butyribacter intestini</name>
    <dbReference type="NCBI Taxonomy" id="1703332"/>
    <lineage>
        <taxon>Bacteria</taxon>
        <taxon>Bacillati</taxon>
        <taxon>Bacillota</taxon>
        <taxon>Clostridia</taxon>
        <taxon>Lachnospirales</taxon>
        <taxon>Lachnospiraceae</taxon>
        <taxon>Butyribacter</taxon>
    </lineage>
</organism>
<dbReference type="Pfam" id="PF08282">
    <property type="entry name" value="Hydrolase_3"/>
    <property type="match status" value="1"/>
</dbReference>
<evidence type="ECO:0000313" key="2">
    <source>
        <dbReference type="Proteomes" id="UP000050833"/>
    </source>
</evidence>
<gene>
    <name evidence="1" type="ORF">APZ18_14335</name>
</gene>
<dbReference type="InterPro" id="IPR000150">
    <property type="entry name" value="Cof"/>
</dbReference>
<dbReference type="GO" id="GO:0005829">
    <property type="term" value="C:cytosol"/>
    <property type="evidence" value="ECO:0007669"/>
    <property type="project" value="TreeGrafter"/>
</dbReference>
<dbReference type="RefSeq" id="WP_055946284.1">
    <property type="nucleotide sequence ID" value="NZ_LLKB01000007.1"/>
</dbReference>
<dbReference type="SUPFAM" id="SSF56784">
    <property type="entry name" value="HAD-like"/>
    <property type="match status" value="1"/>
</dbReference>
<comment type="caution">
    <text evidence="1">The sequence shown here is derived from an EMBL/GenBank/DDBJ whole genome shotgun (WGS) entry which is preliminary data.</text>
</comment>
<name>A0AAW3JLR8_9FIRM</name>
<dbReference type="NCBIfam" id="TIGR01484">
    <property type="entry name" value="HAD-SF-IIB"/>
    <property type="match status" value="1"/>
</dbReference>
<dbReference type="GO" id="GO:0000287">
    <property type="term" value="F:magnesium ion binding"/>
    <property type="evidence" value="ECO:0007669"/>
    <property type="project" value="TreeGrafter"/>
</dbReference>
<dbReference type="AlphaFoldDB" id="A0AAW3JLR8"/>
<protein>
    <recommendedName>
        <fullName evidence="3">Cof-type HAD-IIB family hydrolase</fullName>
    </recommendedName>
</protein>
<dbReference type="SFLD" id="SFLDG01140">
    <property type="entry name" value="C2.B:_Phosphomannomutase_and_P"/>
    <property type="match status" value="1"/>
</dbReference>
<dbReference type="InterPro" id="IPR036412">
    <property type="entry name" value="HAD-like_sf"/>
</dbReference>
<dbReference type="Gene3D" id="3.40.50.1000">
    <property type="entry name" value="HAD superfamily/HAD-like"/>
    <property type="match status" value="1"/>
</dbReference>
<dbReference type="SFLD" id="SFLDS00003">
    <property type="entry name" value="Haloacid_Dehalogenase"/>
    <property type="match status" value="1"/>
</dbReference>
<evidence type="ECO:0008006" key="3">
    <source>
        <dbReference type="Google" id="ProtNLM"/>
    </source>
</evidence>
<keyword evidence="2" id="KW-1185">Reference proteome</keyword>
<proteinExistence type="predicted"/>
<dbReference type="GO" id="GO:0016791">
    <property type="term" value="F:phosphatase activity"/>
    <property type="evidence" value="ECO:0007669"/>
    <property type="project" value="TreeGrafter"/>
</dbReference>
<dbReference type="Proteomes" id="UP000050833">
    <property type="component" value="Unassembled WGS sequence"/>
</dbReference>
<dbReference type="InterPro" id="IPR006379">
    <property type="entry name" value="HAD-SF_hydro_IIB"/>
</dbReference>
<dbReference type="NCBIfam" id="TIGR00099">
    <property type="entry name" value="Cof-subfamily"/>
    <property type="match status" value="1"/>
</dbReference>
<dbReference type="PANTHER" id="PTHR10000:SF8">
    <property type="entry name" value="HAD SUPERFAMILY HYDROLASE-LIKE, TYPE 3"/>
    <property type="match status" value="1"/>
</dbReference>
<sequence length="281" mass="31587">MFTPKLIVTDLDGTALNNNKEITTETIKAFERCRKKGIHIAIATARYIVGASYYARKLHADFQILTDGTLVYENGRLVYSRTMTKDMTNDIINELKKYDCTSHIAIPTTTALYRFPSDNTNTTADQKNVVNINAASNSKKPENQSFNNIKQDHSPGIYFDIDKSFPEEACKIVAHISDNNIAKAIADKCGCEYFHYRGETTYTFFHKKASKLDAIKHMADYLDISLKDICAFGDDINDIEMIEHCGYGIAMANALDIVKEKADFVTLSNEENGVAKVLDEF</sequence>